<name>A0A1W1Z3Y8_9FIRM</name>
<dbReference type="InterPro" id="IPR003004">
    <property type="entry name" value="GspF/PilC"/>
</dbReference>
<dbReference type="GO" id="GO:0009306">
    <property type="term" value="P:protein secretion"/>
    <property type="evidence" value="ECO:0007669"/>
    <property type="project" value="InterPro"/>
</dbReference>
<protein>
    <submittedName>
        <fullName evidence="12">Type IV pilus assembly protein PilC</fullName>
    </submittedName>
</protein>
<evidence type="ECO:0000256" key="1">
    <source>
        <dbReference type="ARBA" id="ARBA00004429"/>
    </source>
</evidence>
<dbReference type="EMBL" id="FWXW01000001">
    <property type="protein sequence ID" value="SMC42678.1"/>
    <property type="molecule type" value="Genomic_DNA"/>
</dbReference>
<dbReference type="Proteomes" id="UP000192790">
    <property type="component" value="Unassembled WGS sequence"/>
</dbReference>
<evidence type="ECO:0000256" key="3">
    <source>
        <dbReference type="ARBA" id="ARBA00022448"/>
    </source>
</evidence>
<sequence length="390" mass="42799">MSGQAWNGSLEADSAEALEFMLNDKGFFPLEIKTKPEGVSLSGLFGHVNKRDLAVFCRQLSVIISSGVTIIEAIAILAEQTEKPAFKEVLEIVGDDVQKGKLLSQSMAAFPNVFPEFLRNMIRVGEASGTLDEIMEQMANYYENDDKINRKVKSAMTYPIILMCMTVGVVILLMVMVLPMFSSILTEMGGEMPAITKVLMAVSNFMVHNIIYIAIAVVLIALAFVSYVRTPSGRLRFDGFKVSFPLTRGLTVKVITSRFARSMGMLLKSGINIINAMTIMSSLIGNRAVEEKFLVSSEEVQQGRGIGESLDRIGIFPPLLIHMVQVGERTGELDQMLLRTSGFFDDEVEAAITKMTTMIEPVMIVILAGIVATILLSIFLPMLSIMNAVS</sequence>
<keyword evidence="4" id="KW-1003">Cell membrane</keyword>
<keyword evidence="5" id="KW-0997">Cell inner membrane</keyword>
<dbReference type="InterPro" id="IPR001992">
    <property type="entry name" value="T2SS_GspF/T4SS_PilC_CS"/>
</dbReference>
<keyword evidence="8 10" id="KW-0472">Membrane</keyword>
<dbReference type="Gene3D" id="1.20.81.30">
    <property type="entry name" value="Type II secretion system (T2SS), domain F"/>
    <property type="match status" value="2"/>
</dbReference>
<keyword evidence="3 9" id="KW-0813">Transport</keyword>
<evidence type="ECO:0000313" key="13">
    <source>
        <dbReference type="Proteomes" id="UP000192790"/>
    </source>
</evidence>
<proteinExistence type="inferred from homology"/>
<evidence type="ECO:0000313" key="12">
    <source>
        <dbReference type="EMBL" id="SMC42678.1"/>
    </source>
</evidence>
<feature type="domain" description="Type II secretion system protein GspF" evidence="11">
    <location>
        <begin position="259"/>
        <end position="381"/>
    </location>
</feature>
<feature type="transmembrane region" description="Helical" evidence="10">
    <location>
        <begin position="362"/>
        <end position="386"/>
    </location>
</feature>
<dbReference type="GO" id="GO:0005886">
    <property type="term" value="C:plasma membrane"/>
    <property type="evidence" value="ECO:0007669"/>
    <property type="project" value="UniProtKB-SubCell"/>
</dbReference>
<dbReference type="FunFam" id="1.20.81.30:FF:000001">
    <property type="entry name" value="Type II secretion system protein F"/>
    <property type="match status" value="1"/>
</dbReference>
<keyword evidence="6 9" id="KW-0812">Transmembrane</keyword>
<evidence type="ECO:0000259" key="11">
    <source>
        <dbReference type="Pfam" id="PF00482"/>
    </source>
</evidence>
<evidence type="ECO:0000256" key="8">
    <source>
        <dbReference type="ARBA" id="ARBA00023136"/>
    </source>
</evidence>
<dbReference type="Pfam" id="PF00482">
    <property type="entry name" value="T2SSF"/>
    <property type="match status" value="2"/>
</dbReference>
<keyword evidence="13" id="KW-1185">Reference proteome</keyword>
<evidence type="ECO:0000256" key="9">
    <source>
        <dbReference type="RuleBase" id="RU003923"/>
    </source>
</evidence>
<reference evidence="12 13" key="1">
    <citation type="submission" date="2017-04" db="EMBL/GenBank/DDBJ databases">
        <authorList>
            <person name="Afonso C.L."/>
            <person name="Miller P.J."/>
            <person name="Scott M.A."/>
            <person name="Spackman E."/>
            <person name="Goraichik I."/>
            <person name="Dimitrov K.M."/>
            <person name="Suarez D.L."/>
            <person name="Swayne D.E."/>
        </authorList>
    </citation>
    <scope>NUCLEOTIDE SEQUENCE [LARGE SCALE GENOMIC DNA]</scope>
    <source>
        <strain evidence="12 13">DSM 12816</strain>
    </source>
</reference>
<evidence type="ECO:0000256" key="4">
    <source>
        <dbReference type="ARBA" id="ARBA00022475"/>
    </source>
</evidence>
<keyword evidence="7 10" id="KW-1133">Transmembrane helix</keyword>
<dbReference type="STRING" id="1122930.SAMN02745168_0897"/>
<evidence type="ECO:0000256" key="2">
    <source>
        <dbReference type="ARBA" id="ARBA00005745"/>
    </source>
</evidence>
<dbReference type="PROSITE" id="PS00874">
    <property type="entry name" value="T2SP_F"/>
    <property type="match status" value="1"/>
</dbReference>
<comment type="similarity">
    <text evidence="2 9">Belongs to the GSP F family.</text>
</comment>
<gene>
    <name evidence="12" type="ORF">SAMN02745168_0897</name>
</gene>
<dbReference type="InterPro" id="IPR018076">
    <property type="entry name" value="T2SS_GspF_dom"/>
</dbReference>
<organism evidence="12 13">
    <name type="scientific">Papillibacter cinnamivorans DSM 12816</name>
    <dbReference type="NCBI Taxonomy" id="1122930"/>
    <lineage>
        <taxon>Bacteria</taxon>
        <taxon>Bacillati</taxon>
        <taxon>Bacillota</taxon>
        <taxon>Clostridia</taxon>
        <taxon>Eubacteriales</taxon>
        <taxon>Oscillospiraceae</taxon>
        <taxon>Papillibacter</taxon>
    </lineage>
</organism>
<evidence type="ECO:0000256" key="10">
    <source>
        <dbReference type="SAM" id="Phobius"/>
    </source>
</evidence>
<feature type="transmembrane region" description="Helical" evidence="10">
    <location>
        <begin position="205"/>
        <end position="228"/>
    </location>
</feature>
<dbReference type="PRINTS" id="PR00812">
    <property type="entry name" value="BCTERIALGSPF"/>
</dbReference>
<dbReference type="InterPro" id="IPR042094">
    <property type="entry name" value="T2SS_GspF_sf"/>
</dbReference>
<comment type="subcellular location">
    <subcellularLocation>
        <location evidence="1">Cell inner membrane</location>
        <topology evidence="1">Multi-pass membrane protein</topology>
    </subcellularLocation>
    <subcellularLocation>
        <location evidence="9">Cell membrane</location>
        <topology evidence="9">Multi-pass membrane protein</topology>
    </subcellularLocation>
</comment>
<feature type="domain" description="Type II secretion system protein GspF" evidence="11">
    <location>
        <begin position="56"/>
        <end position="179"/>
    </location>
</feature>
<dbReference type="AlphaFoldDB" id="A0A1W1Z3Y8"/>
<dbReference type="PANTHER" id="PTHR30012:SF0">
    <property type="entry name" value="TYPE II SECRETION SYSTEM PROTEIN F-RELATED"/>
    <property type="match status" value="1"/>
</dbReference>
<evidence type="ECO:0000256" key="5">
    <source>
        <dbReference type="ARBA" id="ARBA00022519"/>
    </source>
</evidence>
<feature type="transmembrane region" description="Helical" evidence="10">
    <location>
        <begin position="160"/>
        <end position="185"/>
    </location>
</feature>
<evidence type="ECO:0000256" key="6">
    <source>
        <dbReference type="ARBA" id="ARBA00022692"/>
    </source>
</evidence>
<accession>A0A1W1Z3Y8</accession>
<evidence type="ECO:0000256" key="7">
    <source>
        <dbReference type="ARBA" id="ARBA00022989"/>
    </source>
</evidence>
<dbReference type="PANTHER" id="PTHR30012">
    <property type="entry name" value="GENERAL SECRETION PATHWAY PROTEIN"/>
    <property type="match status" value="1"/>
</dbReference>